<keyword evidence="3" id="KW-1185">Reference proteome</keyword>
<accession>A0ABR2VMF3</accession>
<name>A0ABR2VMF3_9FUNG</name>
<dbReference type="EMBL" id="JASJQH010009209">
    <property type="protein sequence ID" value="KAK9680570.1"/>
    <property type="molecule type" value="Genomic_DNA"/>
</dbReference>
<dbReference type="Gene3D" id="3.40.250.10">
    <property type="entry name" value="Rhodanese-like domain"/>
    <property type="match status" value="1"/>
</dbReference>
<comment type="caution">
    <text evidence="2">The sequence shown here is derived from an EMBL/GenBank/DDBJ whole genome shotgun (WGS) entry which is preliminary data.</text>
</comment>
<dbReference type="InterPro" id="IPR001763">
    <property type="entry name" value="Rhodanese-like_dom"/>
</dbReference>
<reference evidence="2 3" key="1">
    <citation type="submission" date="2023-04" db="EMBL/GenBank/DDBJ databases">
        <title>Genome of Basidiobolus ranarum AG-B5.</title>
        <authorList>
            <person name="Stajich J.E."/>
            <person name="Carter-House D."/>
            <person name="Gryganskyi A."/>
        </authorList>
    </citation>
    <scope>NUCLEOTIDE SEQUENCE [LARGE SCALE GENOMIC DNA]</scope>
    <source>
        <strain evidence="2 3">AG-B5</strain>
    </source>
</reference>
<dbReference type="PROSITE" id="PS50206">
    <property type="entry name" value="RHODANESE_3"/>
    <property type="match status" value="1"/>
</dbReference>
<dbReference type="InterPro" id="IPR036873">
    <property type="entry name" value="Rhodanese-like_dom_sf"/>
</dbReference>
<evidence type="ECO:0000313" key="2">
    <source>
        <dbReference type="EMBL" id="KAK9680570.1"/>
    </source>
</evidence>
<dbReference type="PANTHER" id="PTHR43031:SF1">
    <property type="entry name" value="PYRIDINE NUCLEOTIDE-DISULPHIDE OXIDOREDUCTASE"/>
    <property type="match status" value="1"/>
</dbReference>
<dbReference type="Proteomes" id="UP001479436">
    <property type="component" value="Unassembled WGS sequence"/>
</dbReference>
<dbReference type="Pfam" id="PF00581">
    <property type="entry name" value="Rhodanese"/>
    <property type="match status" value="1"/>
</dbReference>
<dbReference type="SMART" id="SM00450">
    <property type="entry name" value="RHOD"/>
    <property type="match status" value="1"/>
</dbReference>
<sequence length="145" mass="16285">MFSFQALKKTSYGPIIRTFTKGTLSVQNRFADLVHSIRDISKIEEISVSNLKHSYDPETLQIIDVREAFEQEAGIITNAICLPRGILERDIEKQVPIHKEVVVYCAGGLRSILAAENLKKMGYKVRSLKGGFDEWKEDGGSISKL</sequence>
<dbReference type="PANTHER" id="PTHR43031">
    <property type="entry name" value="FAD-DEPENDENT OXIDOREDUCTASE"/>
    <property type="match status" value="1"/>
</dbReference>
<protein>
    <submittedName>
        <fullName evidence="2">Thiosulfate sulfurtransferase rdl2, mitochondrial</fullName>
    </submittedName>
</protein>
<dbReference type="InterPro" id="IPR050229">
    <property type="entry name" value="GlpE_sulfurtransferase"/>
</dbReference>
<gene>
    <name evidence="2" type="primary">RDL2_2</name>
    <name evidence="2" type="ORF">K7432_015897</name>
</gene>
<evidence type="ECO:0000313" key="3">
    <source>
        <dbReference type="Proteomes" id="UP001479436"/>
    </source>
</evidence>
<organism evidence="2 3">
    <name type="scientific">Basidiobolus ranarum</name>
    <dbReference type="NCBI Taxonomy" id="34480"/>
    <lineage>
        <taxon>Eukaryota</taxon>
        <taxon>Fungi</taxon>
        <taxon>Fungi incertae sedis</taxon>
        <taxon>Zoopagomycota</taxon>
        <taxon>Entomophthoromycotina</taxon>
        <taxon>Basidiobolomycetes</taxon>
        <taxon>Basidiobolales</taxon>
        <taxon>Basidiobolaceae</taxon>
        <taxon>Basidiobolus</taxon>
    </lineage>
</organism>
<proteinExistence type="predicted"/>
<feature type="domain" description="Rhodanese" evidence="1">
    <location>
        <begin position="56"/>
        <end position="144"/>
    </location>
</feature>
<evidence type="ECO:0000259" key="1">
    <source>
        <dbReference type="PROSITE" id="PS50206"/>
    </source>
</evidence>
<dbReference type="SUPFAM" id="SSF52821">
    <property type="entry name" value="Rhodanese/Cell cycle control phosphatase"/>
    <property type="match status" value="1"/>
</dbReference>